<evidence type="ECO:0000256" key="4">
    <source>
        <dbReference type="ARBA" id="ARBA00022842"/>
    </source>
</evidence>
<evidence type="ECO:0000313" key="7">
    <source>
        <dbReference type="Proteomes" id="UP000436822"/>
    </source>
</evidence>
<keyword evidence="3 6" id="KW-0378">Hydrolase</keyword>
<dbReference type="GO" id="GO:1901911">
    <property type="term" value="P:adenosine 5'-(hexahydrogen pentaphosphate) catabolic process"/>
    <property type="evidence" value="ECO:0007669"/>
    <property type="project" value="TreeGrafter"/>
</dbReference>
<dbReference type="InterPro" id="IPR015797">
    <property type="entry name" value="NUDIX_hydrolase-like_dom_sf"/>
</dbReference>
<keyword evidence="2" id="KW-0479">Metal-binding</keyword>
<dbReference type="SUPFAM" id="SSF55811">
    <property type="entry name" value="Nudix"/>
    <property type="match status" value="1"/>
</dbReference>
<evidence type="ECO:0000313" key="6">
    <source>
        <dbReference type="EMBL" id="GFE65319.1"/>
    </source>
</evidence>
<organism evidence="6 7">
    <name type="scientific">Litoreibacter roseus</name>
    <dbReference type="NCBI Taxonomy" id="2601869"/>
    <lineage>
        <taxon>Bacteria</taxon>
        <taxon>Pseudomonadati</taxon>
        <taxon>Pseudomonadota</taxon>
        <taxon>Alphaproteobacteria</taxon>
        <taxon>Rhodobacterales</taxon>
        <taxon>Roseobacteraceae</taxon>
        <taxon>Litoreibacter</taxon>
    </lineage>
</organism>
<evidence type="ECO:0000259" key="5">
    <source>
        <dbReference type="PROSITE" id="PS51462"/>
    </source>
</evidence>
<comment type="cofactor">
    <cofactor evidence="1">
        <name>Mg(2+)</name>
        <dbReference type="ChEBI" id="CHEBI:18420"/>
    </cofactor>
</comment>
<dbReference type="Pfam" id="PF00293">
    <property type="entry name" value="NUDIX"/>
    <property type="match status" value="1"/>
</dbReference>
<name>A0A6N6JIS6_9RHOB</name>
<protein>
    <submittedName>
        <fullName evidence="6">NUDIX hydrolase</fullName>
    </submittedName>
</protein>
<gene>
    <name evidence="6" type="ORF">KIN_23930</name>
</gene>
<sequence length="146" mass="16591">MDNFQKRGLRTQFGALCYRVHNSETQVLLVTSRASGRWIIPKGWPMPGETPAAAALTEAHEEGGVDGKSFDVCIGLYSYTKIMESEDDLPCVVSVFPVRVKRLLSTYPEEKQRKRKWFSLKKAAARVREPELKKILKNFDPTYLGL</sequence>
<dbReference type="OrthoDB" id="7066910at2"/>
<dbReference type="RefSeq" id="WP_159807146.1">
    <property type="nucleotide sequence ID" value="NZ_BLJE01000002.1"/>
</dbReference>
<evidence type="ECO:0000256" key="3">
    <source>
        <dbReference type="ARBA" id="ARBA00022801"/>
    </source>
</evidence>
<keyword evidence="7" id="KW-1185">Reference proteome</keyword>
<dbReference type="AlphaFoldDB" id="A0A6N6JIS6"/>
<comment type="caution">
    <text evidence="6">The sequence shown here is derived from an EMBL/GenBank/DDBJ whole genome shotgun (WGS) entry which is preliminary data.</text>
</comment>
<accession>A0A6N6JIS6</accession>
<dbReference type="PANTHER" id="PTHR12629">
    <property type="entry name" value="DIPHOSPHOINOSITOL POLYPHOSPHATE PHOSPHOHYDROLASE"/>
    <property type="match status" value="1"/>
</dbReference>
<keyword evidence="4" id="KW-0460">Magnesium</keyword>
<dbReference type="EMBL" id="BLJE01000002">
    <property type="protein sequence ID" value="GFE65319.1"/>
    <property type="molecule type" value="Genomic_DNA"/>
</dbReference>
<dbReference type="PROSITE" id="PS51462">
    <property type="entry name" value="NUDIX"/>
    <property type="match status" value="1"/>
</dbReference>
<dbReference type="GO" id="GO:0071543">
    <property type="term" value="P:diphosphoinositol polyphosphate metabolic process"/>
    <property type="evidence" value="ECO:0007669"/>
    <property type="project" value="TreeGrafter"/>
</dbReference>
<dbReference type="GO" id="GO:0046872">
    <property type="term" value="F:metal ion binding"/>
    <property type="evidence" value="ECO:0007669"/>
    <property type="project" value="UniProtKB-KW"/>
</dbReference>
<dbReference type="PANTHER" id="PTHR12629:SF0">
    <property type="entry name" value="DIPHOSPHOINOSITOL-POLYPHOSPHATE DIPHOSPHATASE"/>
    <property type="match status" value="1"/>
</dbReference>
<evidence type="ECO:0000256" key="2">
    <source>
        <dbReference type="ARBA" id="ARBA00022723"/>
    </source>
</evidence>
<dbReference type="InterPro" id="IPR000086">
    <property type="entry name" value="NUDIX_hydrolase_dom"/>
</dbReference>
<dbReference type="GO" id="GO:0034432">
    <property type="term" value="F:bis(5'-adenosyl)-pentaphosphatase activity"/>
    <property type="evidence" value="ECO:0007669"/>
    <property type="project" value="TreeGrafter"/>
</dbReference>
<dbReference type="GO" id="GO:0005737">
    <property type="term" value="C:cytoplasm"/>
    <property type="evidence" value="ECO:0007669"/>
    <property type="project" value="TreeGrafter"/>
</dbReference>
<dbReference type="GO" id="GO:0034431">
    <property type="term" value="F:bis(5'-adenosyl)-hexaphosphatase activity"/>
    <property type="evidence" value="ECO:0007669"/>
    <property type="project" value="TreeGrafter"/>
</dbReference>
<dbReference type="GO" id="GO:1901909">
    <property type="term" value="P:diadenosine hexaphosphate catabolic process"/>
    <property type="evidence" value="ECO:0007669"/>
    <property type="project" value="TreeGrafter"/>
</dbReference>
<evidence type="ECO:0000256" key="1">
    <source>
        <dbReference type="ARBA" id="ARBA00001946"/>
    </source>
</evidence>
<reference evidence="6 7" key="1">
    <citation type="submission" date="2019-12" db="EMBL/GenBank/DDBJ databases">
        <title>Litoreibacter badius sp. nov., a novel bacteriochlorophyll a-containing bacterium in the genus Litoreibacter.</title>
        <authorList>
            <person name="Kanamuro M."/>
            <person name="Takabe Y."/>
            <person name="Mori K."/>
            <person name="Takaichi S."/>
            <person name="Hanada S."/>
        </authorList>
    </citation>
    <scope>NUCLEOTIDE SEQUENCE [LARGE SCALE GENOMIC DNA]</scope>
    <source>
        <strain evidence="6 7">K6</strain>
    </source>
</reference>
<feature type="domain" description="Nudix hydrolase" evidence="5">
    <location>
        <begin position="8"/>
        <end position="140"/>
    </location>
</feature>
<proteinExistence type="predicted"/>
<dbReference type="Gene3D" id="3.90.79.10">
    <property type="entry name" value="Nucleoside Triphosphate Pyrophosphohydrolase"/>
    <property type="match status" value="1"/>
</dbReference>
<dbReference type="Proteomes" id="UP000436822">
    <property type="component" value="Unassembled WGS sequence"/>
</dbReference>
<dbReference type="CDD" id="cd04666">
    <property type="entry name" value="NUDIX_DIPP2_like_Nudt4"/>
    <property type="match status" value="1"/>
</dbReference>
<dbReference type="GO" id="GO:0000298">
    <property type="term" value="F:endopolyphosphatase activity"/>
    <property type="evidence" value="ECO:0007669"/>
    <property type="project" value="TreeGrafter"/>
</dbReference>
<dbReference type="GO" id="GO:0008486">
    <property type="term" value="F:diphosphoinositol-polyphosphate diphosphatase activity"/>
    <property type="evidence" value="ECO:0007669"/>
    <property type="project" value="TreeGrafter"/>
</dbReference>
<dbReference type="GO" id="GO:1901907">
    <property type="term" value="P:diadenosine pentaphosphate catabolic process"/>
    <property type="evidence" value="ECO:0007669"/>
    <property type="project" value="TreeGrafter"/>
</dbReference>
<dbReference type="InterPro" id="IPR047198">
    <property type="entry name" value="DDP-like_NUDIX"/>
</dbReference>